<evidence type="ECO:0000256" key="4">
    <source>
        <dbReference type="ARBA" id="ARBA00022927"/>
    </source>
</evidence>
<evidence type="ECO:0000256" key="2">
    <source>
        <dbReference type="ARBA" id="ARBA00022448"/>
    </source>
</evidence>
<evidence type="ECO:0000313" key="9">
    <source>
        <dbReference type="EMBL" id="WZN66426.1"/>
    </source>
</evidence>
<dbReference type="PANTHER" id="PTHR33162">
    <property type="entry name" value="SEC-INDEPENDENT PROTEIN TRANSLOCASE PROTEIN TATA, CHLOROPLASTIC"/>
    <property type="match status" value="1"/>
</dbReference>
<evidence type="ECO:0000256" key="6">
    <source>
        <dbReference type="ARBA" id="ARBA00023010"/>
    </source>
</evidence>
<reference evidence="9 10" key="1">
    <citation type="submission" date="2024-03" db="EMBL/GenBank/DDBJ databases">
        <title>Complete genome sequence of the green alga Chloropicon roscoffensis RCC1871.</title>
        <authorList>
            <person name="Lemieux C."/>
            <person name="Pombert J.-F."/>
            <person name="Otis C."/>
            <person name="Turmel M."/>
        </authorList>
    </citation>
    <scope>NUCLEOTIDE SEQUENCE [LARGE SCALE GENOMIC DNA]</scope>
    <source>
        <strain evidence="9 10">RCC1871</strain>
    </source>
</reference>
<dbReference type="EMBL" id="CP151515">
    <property type="protein sequence ID" value="WZN66426.1"/>
    <property type="molecule type" value="Genomic_DNA"/>
</dbReference>
<evidence type="ECO:0000256" key="8">
    <source>
        <dbReference type="SAM" id="MobiDB-lite"/>
    </source>
</evidence>
<dbReference type="Proteomes" id="UP001472866">
    <property type="component" value="Chromosome 15"/>
</dbReference>
<accession>A0AAX4PKK2</accession>
<keyword evidence="2" id="KW-0813">Transport</keyword>
<keyword evidence="4" id="KW-0653">Protein transport</keyword>
<comment type="subcellular location">
    <subcellularLocation>
        <location evidence="1">Membrane</location>
        <topology evidence="1">Single-pass membrane protein</topology>
    </subcellularLocation>
</comment>
<dbReference type="Pfam" id="PF02416">
    <property type="entry name" value="TatA_B_E"/>
    <property type="match status" value="1"/>
</dbReference>
<feature type="compositionally biased region" description="Low complexity" evidence="8">
    <location>
        <begin position="172"/>
        <end position="185"/>
    </location>
</feature>
<evidence type="ECO:0000256" key="3">
    <source>
        <dbReference type="ARBA" id="ARBA00022692"/>
    </source>
</evidence>
<dbReference type="Gene3D" id="1.20.5.3310">
    <property type="match status" value="1"/>
</dbReference>
<organism evidence="9 10">
    <name type="scientific">Chloropicon roscoffensis</name>
    <dbReference type="NCBI Taxonomy" id="1461544"/>
    <lineage>
        <taxon>Eukaryota</taxon>
        <taxon>Viridiplantae</taxon>
        <taxon>Chlorophyta</taxon>
        <taxon>Chloropicophyceae</taxon>
        <taxon>Chloropicales</taxon>
        <taxon>Chloropicaceae</taxon>
        <taxon>Chloropicon</taxon>
    </lineage>
</organism>
<evidence type="ECO:0000313" key="10">
    <source>
        <dbReference type="Proteomes" id="UP001472866"/>
    </source>
</evidence>
<keyword evidence="5" id="KW-1133">Transmembrane helix</keyword>
<keyword evidence="7" id="KW-0472">Membrane</keyword>
<evidence type="ECO:0000256" key="1">
    <source>
        <dbReference type="ARBA" id="ARBA00004167"/>
    </source>
</evidence>
<proteinExistence type="predicted"/>
<feature type="compositionally biased region" description="Low complexity" evidence="8">
    <location>
        <begin position="199"/>
        <end position="211"/>
    </location>
</feature>
<name>A0AAX4PKK2_9CHLO</name>
<dbReference type="AlphaFoldDB" id="A0AAX4PKK2"/>
<keyword evidence="3" id="KW-0812">Transmembrane</keyword>
<protein>
    <submittedName>
        <fullName evidence="9">TatB-like sec-independent protein translocon protein</fullName>
    </submittedName>
</protein>
<dbReference type="GO" id="GO:0015031">
    <property type="term" value="P:protein transport"/>
    <property type="evidence" value="ECO:0007669"/>
    <property type="project" value="UniProtKB-KW"/>
</dbReference>
<evidence type="ECO:0000256" key="7">
    <source>
        <dbReference type="ARBA" id="ARBA00023136"/>
    </source>
</evidence>
<gene>
    <name evidence="9" type="ORF">HKI87_15g79930</name>
</gene>
<sequence length="226" mass="24078">MERSSASFFCRGGRAGAPARGYLAGAPLVLRSRRTGRDLDAGARRARSGGALRVRTKASLLGVGTPEVLVIGVVALLVFGPKGLADAAKSLGKTLRTFQPTIQELKEVSEEFKSTLEDEIGLDEFKSTMQTPAARPYKPAQEAEEPSLEEMRRRSAAEAWASEGAERREGEQAAAEPAPTQFEETLSAPGAEDGEGAAEAETASTSDLSELSLEELQAELERRKSA</sequence>
<keyword evidence="6" id="KW-0811">Translocation</keyword>
<dbReference type="GO" id="GO:0016020">
    <property type="term" value="C:membrane"/>
    <property type="evidence" value="ECO:0007669"/>
    <property type="project" value="UniProtKB-SubCell"/>
</dbReference>
<dbReference type="InterPro" id="IPR003369">
    <property type="entry name" value="TatA/B/E"/>
</dbReference>
<keyword evidence="10" id="KW-1185">Reference proteome</keyword>
<evidence type="ECO:0000256" key="5">
    <source>
        <dbReference type="ARBA" id="ARBA00022989"/>
    </source>
</evidence>
<dbReference type="PANTHER" id="PTHR33162:SF3">
    <property type="entry name" value="SEC-INDEPENDENT PROTEIN TRANSLOCASE PROTEIN TATB, CHLOROPLASTIC"/>
    <property type="match status" value="1"/>
</dbReference>
<feature type="region of interest" description="Disordered" evidence="8">
    <location>
        <begin position="119"/>
        <end position="212"/>
    </location>
</feature>